<dbReference type="InterPro" id="IPR015141">
    <property type="entry name" value="PLipase_A2_prok/fun"/>
</dbReference>
<dbReference type="PANTHER" id="PTHR32305:SF17">
    <property type="entry name" value="TRNA NUCLEASE WAPA"/>
    <property type="match status" value="1"/>
</dbReference>
<dbReference type="NCBIfam" id="TIGR03696">
    <property type="entry name" value="Rhs_assc_core"/>
    <property type="match status" value="1"/>
</dbReference>
<dbReference type="Pfam" id="PF09056">
    <property type="entry name" value="Phospholip_A2_3"/>
    <property type="match status" value="1"/>
</dbReference>
<organism evidence="4 5">
    <name type="scientific">Kribbella sandramycini</name>
    <dbReference type="NCBI Taxonomy" id="60450"/>
    <lineage>
        <taxon>Bacteria</taxon>
        <taxon>Bacillati</taxon>
        <taxon>Actinomycetota</taxon>
        <taxon>Actinomycetes</taxon>
        <taxon>Propionibacteriales</taxon>
        <taxon>Kribbellaceae</taxon>
        <taxon>Kribbella</taxon>
    </lineage>
</organism>
<accession>A0A7Y4KVH1</accession>
<dbReference type="Gene3D" id="2.180.10.10">
    <property type="entry name" value="RHS repeat-associated core"/>
    <property type="match status" value="2"/>
</dbReference>
<evidence type="ECO:0000313" key="3">
    <source>
        <dbReference type="EMBL" id="MBB6567941.1"/>
    </source>
</evidence>
<dbReference type="Proteomes" id="UP000553957">
    <property type="component" value="Unassembled WGS sequence"/>
</dbReference>
<dbReference type="Pfam" id="PF05593">
    <property type="entry name" value="RHS_repeat"/>
    <property type="match status" value="3"/>
</dbReference>
<keyword evidence="5" id="KW-1185">Reference proteome</keyword>
<proteinExistence type="predicted"/>
<evidence type="ECO:0000256" key="2">
    <source>
        <dbReference type="SAM" id="SignalP"/>
    </source>
</evidence>
<dbReference type="InterPro" id="IPR022385">
    <property type="entry name" value="Rhs_assc_core"/>
</dbReference>
<dbReference type="EMBL" id="JACHKF010000001">
    <property type="protein sequence ID" value="MBB6567941.1"/>
    <property type="molecule type" value="Genomic_DNA"/>
</dbReference>
<evidence type="ECO:0000313" key="4">
    <source>
        <dbReference type="EMBL" id="NOL39464.1"/>
    </source>
</evidence>
<comment type="caution">
    <text evidence="4">The sequence shown here is derived from an EMBL/GenBank/DDBJ whole genome shotgun (WGS) entry which is preliminary data.</text>
</comment>
<dbReference type="NCBIfam" id="TIGR01643">
    <property type="entry name" value="YD_repeat_2x"/>
    <property type="match status" value="3"/>
</dbReference>
<keyword evidence="2" id="KW-0732">Signal</keyword>
<dbReference type="RefSeq" id="WP_171671165.1">
    <property type="nucleotide sequence ID" value="NZ_BAAAGT010000003.1"/>
</dbReference>
<dbReference type="SUPFAM" id="SSF48619">
    <property type="entry name" value="Phospholipase A2, PLA2"/>
    <property type="match status" value="1"/>
</dbReference>
<protein>
    <submittedName>
        <fullName evidence="3">RHS repeat-associated protein</fullName>
    </submittedName>
</protein>
<evidence type="ECO:0000313" key="5">
    <source>
        <dbReference type="Proteomes" id="UP000534306"/>
    </source>
</evidence>
<sequence>MRRVLRRPATAAVVGLLALTLTAPANAAPVGVPVAKPEVPGVQSAPTVQTKDFVPPKAPAAPVRAETPARTVWPTADRVPVRAASPGVKVTMGPRGKDELTFQVQRTDGKRAGTTRVTVDYSAFRDSFGGDWASRLRVVGGQNQRNDTTANKLSADVPMGTFTVAAAPEGSAGTYKATSLSSSGSWQVATASGGFSWGYSFPVPKVPGGLEPELAASYSSQSVDGRTVATNNQPSWIGEGWDLGGGFIERAYKACADDLDGNNGKTKTGDLCWETENAVMSLGERSGRLVFQNGTWRPESDDGTKVEHVLRTAGINDDDNGEYWKITTPDGTQYYFGLNRLPGWTAGRAATNSTLGVPVYGNDSGEPCYKATFAASACQQAYRWNVDYVVDRNGNAMSYYYDVESGRYGQNLGASVATYARNAVLKRIEYGLRDGEAYAQAPARVVFTTADRCAAGQNCAVRDAKSWPDVPWDTECAKADCKDELSPSFWTTKRLAKVNTQVSAGGGNYAHVDQWDLAQSYPAPGDATAAPLWLDSITRTGLATDTPVHLPPVKFGYEMKPNRVDSAPDGLPALNRPRIISVTNESGGRTNVTYAAANCTPTTLPTPASNGKRCFPVRWVMAPEVEPRNDWFHKYVVGEITEDDTVTTNYDTRTTYSYEGNAAWAYDDNPLADPKFRSWTDWRGYEKVLITKGDLTQEPTSPQSATRYQYYRGLGGNLTDSSGAVAPDLKQYAGSLREEITYNGVGGSVVSSEIHDPWSRRTAQQAPYEAYQVEEARLISRTGLAAGGFRTTEVQTKYDEYGNETEINDLGDTGTAADDRCTTKTYSPNPAKGLMDLPGRVRTVAAACGASFTEVIEDTVSTYDGNGNETKVEVAKSYSGGTPTYLTQTTTTYDGYGRSLQIKDALNRPTTAAYTDVNGVTTGFTKTNAAGHVTKQTVDPRLGKPVSSTDANNRVTSATYDALGRLTAVWQPGRSSANQETPHVQFEYGVRQTGGPTWVKTLTLKANGNQLPSYQLFDGFLRLRQTQAPSPLGGRILTDEFTNSRGLVFYKRSPFYDTTTAPGTTLATAAHGEVPNTTVIGFDGAERPTAEVHVEFNVEKWRTTTTYGGDRVTVLPPTGGTLTTTVSDARGQTTARLQYQGRTTSTPADTTTYGYNKRGDMTSVRDAAGNVWQYEYDALGRKTKVDDPDKGIATMTYDDAGQLLSTTDARGKTVTTSHDDLGRKLETRSGSTLLTKSVYDTLAKGQLTSSTRYVGTHEFVRSITGYDEAGRSSGEQVVIPESEGKLAGTYTTSQTYADDGSLWSTGLPKLGDVAAETLNYSYETSGQQDKVSGAQPYVNDTKYTGLGQVAQQVLGTTAKTLWRTTFYDAGTSRLSQVKTQRDAQGDVLAANQTYSYDPAGNVKKISDQVQGSLLDTQCFSYDHLRRTTAAWTATDDCAAAPNAARVGGPAPYWQEYTYDLTGNRTKLTTKGLGGAADKISTYAYGQPGSDRPHAVQSVTTGSAVASYQYDAAGNTTSRTGPDGQPQPLIWSDEGLVTAAGGSSYVYDADGQVLLRRDSGSTTLFVGSGELKLTGTVLKGTRYYDGLGVRTASGFSWTVDDRYGTAQAALDAATLAITTRLLDPFGVPRGSASGWTGGDRAFVDGATNPETGLTRLGAREYDPALGKFLSVDPILDPADPQQLNAYAYGNNSPATFTDPDGLRFFEGNDGRWTDSRANHRKAAERRKVAKAKACQGKCTWWKKKPRKLPLATPKQRKKMYQKLTADTPEAAALFRYARAHKDDPEWARYKFDWGSDGCSQVPNLQLEAACQRHDFGYRNNESVGLHTDKERARIDNMFYAEAKRDTGLAIVGPLAGKQPRTGIGVFAPQIYYTGVRAASCWDNPCELMGKMVEDQFGGPAKVAVTVADNLVGLSEMLFE</sequence>
<dbReference type="EMBL" id="JABJRC010000001">
    <property type="protein sequence ID" value="NOL39464.1"/>
    <property type="molecule type" value="Genomic_DNA"/>
</dbReference>
<dbReference type="GO" id="GO:0004623">
    <property type="term" value="F:phospholipase A2 activity"/>
    <property type="evidence" value="ECO:0007669"/>
    <property type="project" value="InterPro"/>
</dbReference>
<evidence type="ECO:0000256" key="1">
    <source>
        <dbReference type="SAM" id="MobiDB-lite"/>
    </source>
</evidence>
<feature type="chain" id="PRO_5044130718" evidence="2">
    <location>
        <begin position="28"/>
        <end position="1918"/>
    </location>
</feature>
<gene>
    <name evidence="3" type="ORF">HNR71_003578</name>
    <name evidence="4" type="ORF">HPO96_04310</name>
</gene>
<evidence type="ECO:0000313" key="6">
    <source>
        <dbReference type="Proteomes" id="UP000553957"/>
    </source>
</evidence>
<dbReference type="GO" id="GO:0006644">
    <property type="term" value="P:phospholipid metabolic process"/>
    <property type="evidence" value="ECO:0007669"/>
    <property type="project" value="InterPro"/>
</dbReference>
<name>A0A7Y4KVH1_9ACTN</name>
<reference evidence="4 5" key="1">
    <citation type="submission" date="2020-05" db="EMBL/GenBank/DDBJ databases">
        <title>Genome sequence of Kribbella sandramycini ATCC 39419.</title>
        <authorList>
            <person name="Maclea K.S."/>
            <person name="Fair J.L."/>
        </authorList>
    </citation>
    <scope>NUCLEOTIDE SEQUENCE [LARGE SCALE GENOMIC DNA]</scope>
    <source>
        <strain evidence="4 5">ATCC 39419</strain>
    </source>
</reference>
<reference evidence="3 6" key="2">
    <citation type="submission" date="2020-08" db="EMBL/GenBank/DDBJ databases">
        <title>Sequencing the genomes of 1000 actinobacteria strains.</title>
        <authorList>
            <person name="Klenk H.-P."/>
        </authorList>
    </citation>
    <scope>NUCLEOTIDE SEQUENCE [LARGE SCALE GENOMIC DNA]</scope>
    <source>
        <strain evidence="3 6">DSM 15626</strain>
    </source>
</reference>
<feature type="signal peptide" evidence="2">
    <location>
        <begin position="1"/>
        <end position="27"/>
    </location>
</feature>
<dbReference type="InterPro" id="IPR031325">
    <property type="entry name" value="RHS_repeat"/>
</dbReference>
<dbReference type="GO" id="GO:0050482">
    <property type="term" value="P:arachidonate secretion"/>
    <property type="evidence" value="ECO:0007669"/>
    <property type="project" value="InterPro"/>
</dbReference>
<dbReference type="Gene3D" id="1.20.90.10">
    <property type="entry name" value="Phospholipase A2 domain"/>
    <property type="match status" value="1"/>
</dbReference>
<dbReference type="PANTHER" id="PTHR32305">
    <property type="match status" value="1"/>
</dbReference>
<dbReference type="InterPro" id="IPR006530">
    <property type="entry name" value="YD"/>
</dbReference>
<feature type="region of interest" description="Disordered" evidence="1">
    <location>
        <begin position="42"/>
        <end position="67"/>
    </location>
</feature>
<dbReference type="Proteomes" id="UP000534306">
    <property type="component" value="Unassembled WGS sequence"/>
</dbReference>
<dbReference type="InterPro" id="IPR036444">
    <property type="entry name" value="PLipase_A2_dom_sf"/>
</dbReference>
<dbReference type="InterPro" id="IPR050708">
    <property type="entry name" value="T6SS_VgrG/RHS"/>
</dbReference>